<organism evidence="3 4">
    <name type="scientific">Theileria equi strain WA</name>
    <dbReference type="NCBI Taxonomy" id="1537102"/>
    <lineage>
        <taxon>Eukaryota</taxon>
        <taxon>Sar</taxon>
        <taxon>Alveolata</taxon>
        <taxon>Apicomplexa</taxon>
        <taxon>Aconoidasida</taxon>
        <taxon>Piroplasmida</taxon>
        <taxon>Theileriidae</taxon>
        <taxon>Theileria</taxon>
    </lineage>
</organism>
<keyword evidence="2" id="KW-0812">Transmembrane</keyword>
<feature type="transmembrane region" description="Helical" evidence="2">
    <location>
        <begin position="452"/>
        <end position="479"/>
    </location>
</feature>
<gene>
    <name evidence="3" type="ORF">BEWA_003860</name>
</gene>
<dbReference type="Proteomes" id="UP000031512">
    <property type="component" value="Chromosome 3"/>
</dbReference>
<evidence type="ECO:0000256" key="1">
    <source>
        <dbReference type="SAM" id="MobiDB-lite"/>
    </source>
</evidence>
<keyword evidence="4" id="KW-1185">Reference proteome</keyword>
<protein>
    <submittedName>
        <fullName evidence="3">Uncharacterized protein</fullName>
    </submittedName>
</protein>
<evidence type="ECO:0000256" key="2">
    <source>
        <dbReference type="SAM" id="Phobius"/>
    </source>
</evidence>
<dbReference type="KEGG" id="beq:BEWA_003860"/>
<dbReference type="AlphaFoldDB" id="L0B0G4"/>
<reference evidence="3 4" key="1">
    <citation type="journal article" date="2012" name="BMC Genomics">
        <title>Comparative genomic analysis and phylogenetic position of Theileria equi.</title>
        <authorList>
            <person name="Kappmeyer L.S."/>
            <person name="Thiagarajan M."/>
            <person name="Herndon D.R."/>
            <person name="Ramsay J.D."/>
            <person name="Caler E."/>
            <person name="Djikeng A."/>
            <person name="Gillespie J.J."/>
            <person name="Lau A.O."/>
            <person name="Roalson E.H."/>
            <person name="Silva J.C."/>
            <person name="Silva M.G."/>
            <person name="Suarez C.E."/>
            <person name="Ueti M.W."/>
            <person name="Nene V.M."/>
            <person name="Mealey R.H."/>
            <person name="Knowles D.P."/>
            <person name="Brayton K.A."/>
        </authorList>
    </citation>
    <scope>NUCLEOTIDE SEQUENCE [LARGE SCALE GENOMIC DNA]</scope>
    <source>
        <strain evidence="3 4">WA</strain>
    </source>
</reference>
<keyword evidence="2" id="KW-1133">Transmembrane helix</keyword>
<feature type="region of interest" description="Disordered" evidence="1">
    <location>
        <begin position="1"/>
        <end position="23"/>
    </location>
</feature>
<accession>L0B0G4</accession>
<dbReference type="EMBL" id="CP001670">
    <property type="protein sequence ID" value="AFZ80978.1"/>
    <property type="molecule type" value="Genomic_DNA"/>
</dbReference>
<sequence length="491" mass="54404">MSGVTIDIGKTPKNGLKTENDSNNYHYEDDSTRERVNVTLVEKLSGTPGYITLTYTPHNSETKITGIKESGLNKNEFNTNITDSKIVTVYYWSLDNTFSNPLLVQFGEGGSSVYYYITGNGNTWKTESGISGSTLKDKLDKQNCKRNKAHTVDISKKNDTSRDIKYNCPGCGSKPITVNKYGTDYATTDYSCYYHYLPSGSGYISGLQDKVTEQTGIKFTDTISIVYVYHYPSGSDGIPLLIYLLGSRWFERASIDSNNWTEVKKDKPGSIDEKGKILKLLRAKLLTVTIDLGQTNADNGVSGTYSDLPGGGEGKQIEVGRKDLGDGFVSFVHSVKGKTDFVAGDVKHNNDTLQGINKSFILQSVTAYYEGGFKLDNLLMVRLEKKNGQDKYVYYSREDGGSRWIPLYDQTGKIDGSSLTTKLYQSKNDLTKLYGIKSKLEVKREGSYQYTVGVSAGIIAGIIIGIICAVASIAFVVWWKKRFIAKLIINL</sequence>
<keyword evidence="2" id="KW-0472">Membrane</keyword>
<dbReference type="RefSeq" id="XP_004830644.1">
    <property type="nucleotide sequence ID" value="XM_004830587.1"/>
</dbReference>
<proteinExistence type="predicted"/>
<name>L0B0G4_THEEQ</name>
<dbReference type="GeneID" id="15806468"/>
<evidence type="ECO:0000313" key="3">
    <source>
        <dbReference type="EMBL" id="AFZ80978.1"/>
    </source>
</evidence>
<dbReference type="VEuPathDB" id="PiroplasmaDB:BEWA_003860"/>
<evidence type="ECO:0000313" key="4">
    <source>
        <dbReference type="Proteomes" id="UP000031512"/>
    </source>
</evidence>